<dbReference type="InterPro" id="IPR029062">
    <property type="entry name" value="Class_I_gatase-like"/>
</dbReference>
<comment type="subcellular location">
    <subcellularLocation>
        <location evidence="1">Cytoplasm</location>
    </subcellularLocation>
</comment>
<dbReference type="EC" id="4.2.1.130" evidence="2"/>
<evidence type="ECO:0000259" key="5">
    <source>
        <dbReference type="Pfam" id="PF01965"/>
    </source>
</evidence>
<evidence type="ECO:0000256" key="1">
    <source>
        <dbReference type="ARBA" id="ARBA00004496"/>
    </source>
</evidence>
<evidence type="ECO:0000256" key="2">
    <source>
        <dbReference type="ARBA" id="ARBA00013134"/>
    </source>
</evidence>
<dbReference type="InterPro" id="IPR006287">
    <property type="entry name" value="DJ-1"/>
</dbReference>
<dbReference type="GO" id="GO:0019172">
    <property type="term" value="F:glyoxalase III activity"/>
    <property type="evidence" value="ECO:0007669"/>
    <property type="project" value="UniProtKB-EC"/>
</dbReference>
<dbReference type="SUPFAM" id="SSF52317">
    <property type="entry name" value="Class I glutamine amidotransferase-like"/>
    <property type="match status" value="1"/>
</dbReference>
<dbReference type="Gene3D" id="3.40.50.880">
    <property type="match status" value="1"/>
</dbReference>
<sequence length="191" mass="20558">MVSAIVFIANGTEEMEFTIVVDVLRRANVKVQVVGVELGHVGYAECSRGVKIVPDSALEASSLNDWADYDLAVIPGGLKGAETLRDNTTVKQILSSFYDKQKHVAFICAGTIAAKAANIGQGRKATSYPAFKEELSNYYDYSEDRVVVDGNLVTSRGPGTAFLFALTLVSNLVGKEVSSKLEKEMLTATTL</sequence>
<dbReference type="PANTHER" id="PTHR48094">
    <property type="entry name" value="PROTEIN/NUCLEIC ACID DEGLYCASE DJ-1-RELATED"/>
    <property type="match status" value="1"/>
</dbReference>
<gene>
    <name evidence="6" type="ORF">BCR42DRAFT_401871</name>
</gene>
<evidence type="ECO:0000256" key="3">
    <source>
        <dbReference type="ARBA" id="ARBA00022490"/>
    </source>
</evidence>
<proteinExistence type="predicted"/>
<dbReference type="GO" id="GO:0016740">
    <property type="term" value="F:transferase activity"/>
    <property type="evidence" value="ECO:0007669"/>
    <property type="project" value="UniProtKB-KW"/>
</dbReference>
<evidence type="ECO:0000313" key="7">
    <source>
        <dbReference type="Proteomes" id="UP000193560"/>
    </source>
</evidence>
<dbReference type="NCBIfam" id="TIGR01383">
    <property type="entry name" value="not_thiJ"/>
    <property type="match status" value="1"/>
</dbReference>
<accession>A0A1X2IXC5</accession>
<reference evidence="6 7" key="1">
    <citation type="submission" date="2016-07" db="EMBL/GenBank/DDBJ databases">
        <title>Pervasive Adenine N6-methylation of Active Genes in Fungi.</title>
        <authorList>
            <consortium name="DOE Joint Genome Institute"/>
            <person name="Mondo S.J."/>
            <person name="Dannebaum R.O."/>
            <person name="Kuo R.C."/>
            <person name="Labutti K."/>
            <person name="Haridas S."/>
            <person name="Kuo A."/>
            <person name="Salamov A."/>
            <person name="Ahrendt S.R."/>
            <person name="Lipzen A."/>
            <person name="Sullivan W."/>
            <person name="Andreopoulos W.B."/>
            <person name="Clum A."/>
            <person name="Lindquist E."/>
            <person name="Daum C."/>
            <person name="Ramamoorthy G.K."/>
            <person name="Gryganskyi A."/>
            <person name="Culley D."/>
            <person name="Magnuson J.K."/>
            <person name="James T.Y."/>
            <person name="O'Malley M.A."/>
            <person name="Stajich J.E."/>
            <person name="Spatafora J.W."/>
            <person name="Visel A."/>
            <person name="Grigoriev I.V."/>
        </authorList>
    </citation>
    <scope>NUCLEOTIDE SEQUENCE [LARGE SCALE GENOMIC DNA]</scope>
    <source>
        <strain evidence="6 7">NRRL 1336</strain>
    </source>
</reference>
<organism evidence="6 7">
    <name type="scientific">Absidia repens</name>
    <dbReference type="NCBI Taxonomy" id="90262"/>
    <lineage>
        <taxon>Eukaryota</taxon>
        <taxon>Fungi</taxon>
        <taxon>Fungi incertae sedis</taxon>
        <taxon>Mucoromycota</taxon>
        <taxon>Mucoromycotina</taxon>
        <taxon>Mucoromycetes</taxon>
        <taxon>Mucorales</taxon>
        <taxon>Cunninghamellaceae</taxon>
        <taxon>Absidia</taxon>
    </lineage>
</organism>
<dbReference type="GO" id="GO:0005739">
    <property type="term" value="C:mitochondrion"/>
    <property type="evidence" value="ECO:0007669"/>
    <property type="project" value="TreeGrafter"/>
</dbReference>
<dbReference type="GO" id="GO:1903189">
    <property type="term" value="P:glyoxal metabolic process"/>
    <property type="evidence" value="ECO:0007669"/>
    <property type="project" value="TreeGrafter"/>
</dbReference>
<name>A0A1X2IXC5_9FUNG</name>
<keyword evidence="6" id="KW-0808">Transferase</keyword>
<evidence type="ECO:0000313" key="6">
    <source>
        <dbReference type="EMBL" id="ORZ23933.1"/>
    </source>
</evidence>
<keyword evidence="3" id="KW-0963">Cytoplasm</keyword>
<dbReference type="FunFam" id="3.40.50.880:FF:000022">
    <property type="entry name" value="protein deglycase DJ-1"/>
    <property type="match status" value="1"/>
</dbReference>
<dbReference type="AlphaFoldDB" id="A0A1X2IXC5"/>
<dbReference type="STRING" id="90262.A0A1X2IXC5"/>
<dbReference type="Proteomes" id="UP000193560">
    <property type="component" value="Unassembled WGS sequence"/>
</dbReference>
<dbReference type="InterPro" id="IPR050325">
    <property type="entry name" value="Prot/Nucl_acid_deglycase"/>
</dbReference>
<dbReference type="GO" id="GO:0005634">
    <property type="term" value="C:nucleus"/>
    <property type="evidence" value="ECO:0007669"/>
    <property type="project" value="TreeGrafter"/>
</dbReference>
<comment type="catalytic activity">
    <reaction evidence="4">
        <text>methylglyoxal + H2O = (R)-lactate + H(+)</text>
        <dbReference type="Rhea" id="RHEA:27754"/>
        <dbReference type="ChEBI" id="CHEBI:15377"/>
        <dbReference type="ChEBI" id="CHEBI:15378"/>
        <dbReference type="ChEBI" id="CHEBI:16004"/>
        <dbReference type="ChEBI" id="CHEBI:17158"/>
        <dbReference type="EC" id="4.2.1.130"/>
    </reaction>
</comment>
<dbReference type="Pfam" id="PF01965">
    <property type="entry name" value="DJ-1_PfpI"/>
    <property type="match status" value="1"/>
</dbReference>
<dbReference type="GO" id="GO:0006979">
    <property type="term" value="P:response to oxidative stress"/>
    <property type="evidence" value="ECO:0007669"/>
    <property type="project" value="TreeGrafter"/>
</dbReference>
<dbReference type="OrthoDB" id="543156at2759"/>
<keyword evidence="7" id="KW-1185">Reference proteome</keyword>
<dbReference type="GO" id="GO:0010646">
    <property type="term" value="P:regulation of cell communication"/>
    <property type="evidence" value="ECO:0007669"/>
    <property type="project" value="UniProtKB-ARBA"/>
</dbReference>
<dbReference type="CDD" id="cd03135">
    <property type="entry name" value="GATase1_DJ-1"/>
    <property type="match status" value="1"/>
</dbReference>
<dbReference type="EMBL" id="MCGE01000002">
    <property type="protein sequence ID" value="ORZ23933.1"/>
    <property type="molecule type" value="Genomic_DNA"/>
</dbReference>
<comment type="caution">
    <text evidence="6">The sequence shown here is derived from an EMBL/GenBank/DDBJ whole genome shotgun (WGS) entry which is preliminary data.</text>
</comment>
<evidence type="ECO:0000256" key="4">
    <source>
        <dbReference type="ARBA" id="ARBA00048082"/>
    </source>
</evidence>
<dbReference type="InterPro" id="IPR002818">
    <property type="entry name" value="DJ-1/PfpI"/>
</dbReference>
<keyword evidence="6" id="KW-0315">Glutamine amidotransferase</keyword>
<feature type="domain" description="DJ-1/PfpI" evidence="5">
    <location>
        <begin position="3"/>
        <end position="170"/>
    </location>
</feature>
<dbReference type="PANTHER" id="PTHR48094:SF12">
    <property type="entry name" value="PARKINSON DISEASE PROTEIN 7 HOMOLOG"/>
    <property type="match status" value="1"/>
</dbReference>
<protein>
    <recommendedName>
        <fullName evidence="2">D-lactate dehydratase</fullName>
        <ecNumber evidence="2">4.2.1.130</ecNumber>
    </recommendedName>
</protein>
<dbReference type="GO" id="GO:0023051">
    <property type="term" value="P:regulation of signaling"/>
    <property type="evidence" value="ECO:0007669"/>
    <property type="project" value="UniProtKB-ARBA"/>
</dbReference>